<reference evidence="6 7" key="1">
    <citation type="submission" date="2024-05" db="EMBL/GenBank/DDBJ databases">
        <title>A draft genome resource for the thread blight pathogen Marasmius tenuissimus strain MS-2.</title>
        <authorList>
            <person name="Yulfo-Soto G.E."/>
            <person name="Baruah I.K."/>
            <person name="Amoako-Attah I."/>
            <person name="Bukari Y."/>
            <person name="Meinhardt L.W."/>
            <person name="Bailey B.A."/>
            <person name="Cohen S.P."/>
        </authorList>
    </citation>
    <scope>NUCLEOTIDE SEQUENCE [LARGE SCALE GENOMIC DNA]</scope>
    <source>
        <strain evidence="6 7">MS-2</strain>
    </source>
</reference>
<dbReference type="Proteomes" id="UP001437256">
    <property type="component" value="Unassembled WGS sequence"/>
</dbReference>
<feature type="DNA-binding region" description="HMG box" evidence="3">
    <location>
        <begin position="6"/>
        <end position="75"/>
    </location>
</feature>
<evidence type="ECO:0000313" key="7">
    <source>
        <dbReference type="Proteomes" id="UP001437256"/>
    </source>
</evidence>
<sequence>MAHGQPKRPPNCWMLFRADVVEEYRQRQMTLPPQPELSRIASRMWRELDPAKRAQYEVRADAAKQAHSQMYPDYQYQPMKKEEKERLKQEKKAAKMTSQGRGMLSTSPNAVAGPSHPQSIAPNLVPLVDTTSHNASPADVESASRSSQAPTGGENQRFYHHSQIQPSARNSPQISRVDANMPIQSGFNPHYLAFNTSSNSRLLNPENFTFQRPMLPNAQSAPGTWPLSHPTSVEASPVRSRYYATESSLQNYSPAPSDSHLTTQRLIGTQESGNSQGYNFPGLNELNFPPQMLQAPPPPDVPLDVHYSIDFSTFSTSEWGALLEDEE</sequence>
<feature type="region of interest" description="Disordered" evidence="4">
    <location>
        <begin position="76"/>
        <end position="155"/>
    </location>
</feature>
<dbReference type="InterPro" id="IPR009071">
    <property type="entry name" value="HMG_box_dom"/>
</dbReference>
<dbReference type="PANTHER" id="PTHR10270:SF161">
    <property type="entry name" value="SEX-DETERMINING REGION Y PROTEIN"/>
    <property type="match status" value="1"/>
</dbReference>
<keyword evidence="2" id="KW-0804">Transcription</keyword>
<dbReference type="SUPFAM" id="SSF47095">
    <property type="entry name" value="HMG-box"/>
    <property type="match status" value="1"/>
</dbReference>
<gene>
    <name evidence="6" type="ORF">AAF712_013182</name>
</gene>
<comment type="caution">
    <text evidence="6">The sequence shown here is derived from an EMBL/GenBank/DDBJ whole genome shotgun (WGS) entry which is preliminary data.</text>
</comment>
<dbReference type="CDD" id="cd01389">
    <property type="entry name" value="HMG-box_ROX1-like"/>
    <property type="match status" value="1"/>
</dbReference>
<dbReference type="PROSITE" id="PS50118">
    <property type="entry name" value="HMG_BOX_2"/>
    <property type="match status" value="1"/>
</dbReference>
<evidence type="ECO:0000256" key="3">
    <source>
        <dbReference type="PROSITE-ProRule" id="PRU00267"/>
    </source>
</evidence>
<evidence type="ECO:0000256" key="1">
    <source>
        <dbReference type="ARBA" id="ARBA00023125"/>
    </source>
</evidence>
<accession>A0ABR2ZGH7</accession>
<dbReference type="SMART" id="SM00398">
    <property type="entry name" value="HMG"/>
    <property type="match status" value="1"/>
</dbReference>
<organism evidence="6 7">
    <name type="scientific">Marasmius tenuissimus</name>
    <dbReference type="NCBI Taxonomy" id="585030"/>
    <lineage>
        <taxon>Eukaryota</taxon>
        <taxon>Fungi</taxon>
        <taxon>Dikarya</taxon>
        <taxon>Basidiomycota</taxon>
        <taxon>Agaricomycotina</taxon>
        <taxon>Agaricomycetes</taxon>
        <taxon>Agaricomycetidae</taxon>
        <taxon>Agaricales</taxon>
        <taxon>Marasmiineae</taxon>
        <taxon>Marasmiaceae</taxon>
        <taxon>Marasmius</taxon>
    </lineage>
</organism>
<feature type="compositionally biased region" description="Polar residues" evidence="4">
    <location>
        <begin position="143"/>
        <end position="154"/>
    </location>
</feature>
<dbReference type="InterPro" id="IPR050140">
    <property type="entry name" value="SRY-related_HMG-box_TF-like"/>
</dbReference>
<evidence type="ECO:0000313" key="6">
    <source>
        <dbReference type="EMBL" id="KAL0060059.1"/>
    </source>
</evidence>
<evidence type="ECO:0000256" key="2">
    <source>
        <dbReference type="ARBA" id="ARBA00023163"/>
    </source>
</evidence>
<dbReference type="EMBL" id="JBBXMP010000195">
    <property type="protein sequence ID" value="KAL0060059.1"/>
    <property type="molecule type" value="Genomic_DNA"/>
</dbReference>
<keyword evidence="7" id="KW-1185">Reference proteome</keyword>
<feature type="compositionally biased region" description="Polar residues" evidence="4">
    <location>
        <begin position="96"/>
        <end position="109"/>
    </location>
</feature>
<proteinExistence type="predicted"/>
<evidence type="ECO:0000259" key="5">
    <source>
        <dbReference type="PROSITE" id="PS50118"/>
    </source>
</evidence>
<dbReference type="PANTHER" id="PTHR10270">
    <property type="entry name" value="SOX TRANSCRIPTION FACTOR"/>
    <property type="match status" value="1"/>
</dbReference>
<name>A0ABR2ZGH7_9AGAR</name>
<dbReference type="InterPro" id="IPR036910">
    <property type="entry name" value="HMG_box_dom_sf"/>
</dbReference>
<keyword evidence="3" id="KW-0539">Nucleus</keyword>
<keyword evidence="1 3" id="KW-0238">DNA-binding</keyword>
<feature type="domain" description="HMG box" evidence="5">
    <location>
        <begin position="6"/>
        <end position="75"/>
    </location>
</feature>
<feature type="compositionally biased region" description="Basic and acidic residues" evidence="4">
    <location>
        <begin position="79"/>
        <end position="93"/>
    </location>
</feature>
<dbReference type="Pfam" id="PF00505">
    <property type="entry name" value="HMG_box"/>
    <property type="match status" value="1"/>
</dbReference>
<evidence type="ECO:0000256" key="4">
    <source>
        <dbReference type="SAM" id="MobiDB-lite"/>
    </source>
</evidence>
<dbReference type="Gene3D" id="1.10.30.10">
    <property type="entry name" value="High mobility group box domain"/>
    <property type="match status" value="1"/>
</dbReference>
<protein>
    <recommendedName>
        <fullName evidence="5">HMG box domain-containing protein</fullName>
    </recommendedName>
</protein>